<evidence type="ECO:0000259" key="7">
    <source>
        <dbReference type="PROSITE" id="PS50102"/>
    </source>
</evidence>
<feature type="compositionally biased region" description="Basic and acidic residues" evidence="6">
    <location>
        <begin position="231"/>
        <end position="247"/>
    </location>
</feature>
<comment type="caution">
    <text evidence="8">The sequence shown here is derived from an EMBL/GenBank/DDBJ whole genome shotgun (WGS) entry which is preliminary data.</text>
</comment>
<dbReference type="InterPro" id="IPR003954">
    <property type="entry name" value="RRM_euk-type"/>
</dbReference>
<dbReference type="SUPFAM" id="SSF54928">
    <property type="entry name" value="RNA-binding domain, RBD"/>
    <property type="match status" value="4"/>
</dbReference>
<organism evidence="8 9">
    <name type="scientific">Galdieria partita</name>
    <dbReference type="NCBI Taxonomy" id="83374"/>
    <lineage>
        <taxon>Eukaryota</taxon>
        <taxon>Rhodophyta</taxon>
        <taxon>Bangiophyceae</taxon>
        <taxon>Galdieriales</taxon>
        <taxon>Galdieriaceae</taxon>
        <taxon>Galdieria</taxon>
    </lineage>
</organism>
<evidence type="ECO:0000256" key="2">
    <source>
        <dbReference type="ARBA" id="ARBA00022737"/>
    </source>
</evidence>
<keyword evidence="2" id="KW-0677">Repeat</keyword>
<dbReference type="Gene3D" id="3.30.70.330">
    <property type="match status" value="5"/>
</dbReference>
<dbReference type="SMART" id="SM00360">
    <property type="entry name" value="RRM"/>
    <property type="match status" value="5"/>
</dbReference>
<feature type="region of interest" description="Disordered" evidence="6">
    <location>
        <begin position="183"/>
        <end position="247"/>
    </location>
</feature>
<accession>A0A9C7PZ11</accession>
<dbReference type="SMART" id="SM00361">
    <property type="entry name" value="RRM_1"/>
    <property type="match status" value="4"/>
</dbReference>
<dbReference type="CDD" id="cd12318">
    <property type="entry name" value="RRM5_RBM19_like"/>
    <property type="match status" value="1"/>
</dbReference>
<feature type="domain" description="RRM" evidence="7">
    <location>
        <begin position="600"/>
        <end position="682"/>
    </location>
</feature>
<feature type="domain" description="RRM" evidence="7">
    <location>
        <begin position="700"/>
        <end position="777"/>
    </location>
</feature>
<sequence length="789" mass="89298">MVKDENSTSRLLIQGLPKYITEKRLKDIFSSQGEVTDVKVLRKKDGTCRRFGFIGFKTVKQAKAAKNYFHETFIDTSRIHVEYAKPVGDQQIPHKSKSKAEGNKLSKRHRGNDQEGDPGFQEFLQVMKPRKKKAIWENDWSIDILAKKDKEADAAKEERRLVASKRPGGEDVAYEQLHVRFDEEDNSSESSYQQVEEIVQDPTNLSSISSEEDEELENDQREEYSNDEEWLESKLNDDMNKEEDMSRPTNISKEKVKMLPKNIDKKPENFSQDNLKCSIKSSNTAQSISSSNVLETGRLFVRNLAYSVTDEELTKLFEKFGLLSDVHVCLDSETQKPKGFAFVTFVLPENAAQAMTELDGHIFQGRLLHILPAMAPIGIEQERKTSNLYKDDKLAKLKQSAKIGTDRQAWSSLYMSSDAVADTIAQDFQVSKSQVYENLQDSGTAAIQLAIGEAHLQEETRQFFQSTGVNIDALENSRDGPRSKTVMFVKNLPAATLEKEVIDLFMNFGALRQVIMSPSRLIGLVEFIETNDAKRAYRALAYSKFKDRPLYLEWAPQNIFLEDMKKPSYDSKVSDTSHAIFIEEKQEEDEASTLDRIGRTSLFVKNLDFNTTEDQLRTVFQKVAPVRSVTIAKKNKVSASTPVSLGFGFVEYSSEKDAQRALNQLQGTVIDGHAVVLKLSERSGGKKVLEPKIVSDAVCNKLLVRNIAFEATAKEVRKLFETFGEVKSVRLPRKLDGTHRGFGFVEFLSKRDAATALQSLKDTHFYGRHLVLEYSKGGDELFSRQPTVV</sequence>
<dbReference type="EMBL" id="BQMJ01000039">
    <property type="protein sequence ID" value="GJQ13025.1"/>
    <property type="molecule type" value="Genomic_DNA"/>
</dbReference>
<dbReference type="PANTHER" id="PTHR48039:SF5">
    <property type="entry name" value="RNA-BINDING PROTEIN 28"/>
    <property type="match status" value="1"/>
</dbReference>
<dbReference type="InterPro" id="IPR000504">
    <property type="entry name" value="RRM_dom"/>
</dbReference>
<evidence type="ECO:0000313" key="9">
    <source>
        <dbReference type="Proteomes" id="UP001061958"/>
    </source>
</evidence>
<dbReference type="AlphaFoldDB" id="A0A9C7PZ11"/>
<feature type="domain" description="RRM" evidence="7">
    <location>
        <begin position="485"/>
        <end position="557"/>
    </location>
</feature>
<name>A0A9C7PZ11_9RHOD</name>
<feature type="domain" description="RRM" evidence="7">
    <location>
        <begin position="9"/>
        <end position="86"/>
    </location>
</feature>
<dbReference type="InterPro" id="IPR035979">
    <property type="entry name" value="RBD_domain_sf"/>
</dbReference>
<keyword evidence="4" id="KW-0539">Nucleus</keyword>
<dbReference type="Proteomes" id="UP001061958">
    <property type="component" value="Unassembled WGS sequence"/>
</dbReference>
<gene>
    <name evidence="8" type="ORF">GpartN1_g4816.t1</name>
</gene>
<evidence type="ECO:0000256" key="4">
    <source>
        <dbReference type="ARBA" id="ARBA00023242"/>
    </source>
</evidence>
<reference evidence="8" key="1">
    <citation type="journal article" date="2022" name="Proc. Natl. Acad. Sci. U.S.A.">
        <title>Life cycle and functional genomics of the unicellular red alga Galdieria for elucidating algal and plant evolution and industrial use.</title>
        <authorList>
            <person name="Hirooka S."/>
            <person name="Itabashi T."/>
            <person name="Ichinose T.M."/>
            <person name="Onuma R."/>
            <person name="Fujiwara T."/>
            <person name="Yamashita S."/>
            <person name="Jong L.W."/>
            <person name="Tomita R."/>
            <person name="Iwane A.H."/>
            <person name="Miyagishima S.Y."/>
        </authorList>
    </citation>
    <scope>NUCLEOTIDE SEQUENCE</scope>
    <source>
        <strain evidence="8">NBRC 102759</strain>
    </source>
</reference>
<feature type="region of interest" description="Disordered" evidence="6">
    <location>
        <begin position="88"/>
        <end position="119"/>
    </location>
</feature>
<keyword evidence="3 5" id="KW-0694">RNA-binding</keyword>
<reference evidence="8" key="2">
    <citation type="submission" date="2022-01" db="EMBL/GenBank/DDBJ databases">
        <authorList>
            <person name="Hirooka S."/>
            <person name="Miyagishima S.Y."/>
        </authorList>
    </citation>
    <scope>NUCLEOTIDE SEQUENCE</scope>
    <source>
        <strain evidence="8">NBRC 102759</strain>
    </source>
</reference>
<dbReference type="CDD" id="cd12565">
    <property type="entry name" value="RRM1_MRD1"/>
    <property type="match status" value="1"/>
</dbReference>
<dbReference type="InterPro" id="IPR012677">
    <property type="entry name" value="Nucleotide-bd_a/b_plait_sf"/>
</dbReference>
<protein>
    <recommendedName>
        <fullName evidence="7">RRM domain-containing protein</fullName>
    </recommendedName>
</protein>
<dbReference type="Pfam" id="PF00076">
    <property type="entry name" value="RRM_1"/>
    <property type="match status" value="5"/>
</dbReference>
<dbReference type="CDD" id="cd12320">
    <property type="entry name" value="RRM6_RBM19_RRM5_MRD1"/>
    <property type="match status" value="1"/>
</dbReference>
<proteinExistence type="predicted"/>
<dbReference type="PANTHER" id="PTHR48039">
    <property type="entry name" value="RNA-BINDING MOTIF PROTEIN 14B"/>
    <property type="match status" value="1"/>
</dbReference>
<dbReference type="GO" id="GO:0003729">
    <property type="term" value="F:mRNA binding"/>
    <property type="evidence" value="ECO:0007669"/>
    <property type="project" value="TreeGrafter"/>
</dbReference>
<feature type="domain" description="RRM" evidence="7">
    <location>
        <begin position="297"/>
        <end position="375"/>
    </location>
</feature>
<evidence type="ECO:0000256" key="5">
    <source>
        <dbReference type="PROSITE-ProRule" id="PRU00176"/>
    </source>
</evidence>
<comment type="subcellular location">
    <subcellularLocation>
        <location evidence="1">Nucleus</location>
    </subcellularLocation>
</comment>
<dbReference type="OrthoDB" id="439639at2759"/>
<dbReference type="GO" id="GO:0005730">
    <property type="term" value="C:nucleolus"/>
    <property type="evidence" value="ECO:0007669"/>
    <property type="project" value="TreeGrafter"/>
</dbReference>
<dbReference type="InterPro" id="IPR034423">
    <property type="entry name" value="RBM19_RRM5"/>
</dbReference>
<dbReference type="InterPro" id="IPR051945">
    <property type="entry name" value="RRM_MRD1_RNA_proc_ribogen"/>
</dbReference>
<evidence type="ECO:0000256" key="6">
    <source>
        <dbReference type="SAM" id="MobiDB-lite"/>
    </source>
</evidence>
<evidence type="ECO:0000256" key="3">
    <source>
        <dbReference type="ARBA" id="ARBA00022884"/>
    </source>
</evidence>
<keyword evidence="9" id="KW-1185">Reference proteome</keyword>
<dbReference type="CDD" id="cd12317">
    <property type="entry name" value="RRM4_RBM19_RRM3_MRD1"/>
    <property type="match status" value="1"/>
</dbReference>
<dbReference type="PROSITE" id="PS50102">
    <property type="entry name" value="RRM"/>
    <property type="match status" value="5"/>
</dbReference>
<evidence type="ECO:0000256" key="1">
    <source>
        <dbReference type="ARBA" id="ARBA00004123"/>
    </source>
</evidence>
<evidence type="ECO:0000313" key="8">
    <source>
        <dbReference type="EMBL" id="GJQ13025.1"/>
    </source>
</evidence>